<dbReference type="PROSITE" id="PS51755">
    <property type="entry name" value="OMPR_PHOB"/>
    <property type="match status" value="1"/>
</dbReference>
<dbReference type="PANTHER" id="PTHR48111">
    <property type="entry name" value="REGULATOR OF RPOS"/>
    <property type="match status" value="1"/>
</dbReference>
<dbReference type="InterPro" id="IPR016032">
    <property type="entry name" value="Sig_transdc_resp-reg_C-effctor"/>
</dbReference>
<sequence>MQNYPAIAIVEDDRLLREELACFFEANRYQVHEANCMEGLFDVLKGHSLDLAILDLNLPGQSGFEIAQQLRDRIPGIGIIMLTARTHIDDRVKGYMTGADIYLTKPTDPRELLAAVNRLANRDVGRTDLHWVLDVRQFELLNDQLDARIALTAVETAILRALALEPAGLMEVADLLGLLEEHFPDRANTRRSLENTISRLRKKVMDSVIHSQTKPLIKAHRNAGYQLTLTVQVVESN</sequence>
<dbReference type="InterPro" id="IPR001867">
    <property type="entry name" value="OmpR/PhoB-type_DNA-bd"/>
</dbReference>
<dbReference type="GO" id="GO:0000976">
    <property type="term" value="F:transcription cis-regulatory region binding"/>
    <property type="evidence" value="ECO:0007669"/>
    <property type="project" value="TreeGrafter"/>
</dbReference>
<evidence type="ECO:0000256" key="1">
    <source>
        <dbReference type="ARBA" id="ARBA00023015"/>
    </source>
</evidence>
<protein>
    <submittedName>
        <fullName evidence="8">Response regulator</fullName>
    </submittedName>
</protein>
<feature type="domain" description="Response regulatory" evidence="6">
    <location>
        <begin position="6"/>
        <end position="120"/>
    </location>
</feature>
<dbReference type="AlphaFoldDB" id="A0A6N7QQN9"/>
<dbReference type="Gene3D" id="1.10.10.10">
    <property type="entry name" value="Winged helix-like DNA-binding domain superfamily/Winged helix DNA-binding domain"/>
    <property type="match status" value="1"/>
</dbReference>
<dbReference type="GO" id="GO:0006355">
    <property type="term" value="P:regulation of DNA-templated transcription"/>
    <property type="evidence" value="ECO:0007669"/>
    <property type="project" value="InterPro"/>
</dbReference>
<dbReference type="PANTHER" id="PTHR48111:SF67">
    <property type="entry name" value="TRANSCRIPTIONAL REGULATORY PROTEIN TCTD"/>
    <property type="match status" value="1"/>
</dbReference>
<dbReference type="Pfam" id="PF00486">
    <property type="entry name" value="Trans_reg_C"/>
    <property type="match status" value="1"/>
</dbReference>
<dbReference type="PROSITE" id="PS50110">
    <property type="entry name" value="RESPONSE_REGULATORY"/>
    <property type="match status" value="1"/>
</dbReference>
<dbReference type="GO" id="GO:0032993">
    <property type="term" value="C:protein-DNA complex"/>
    <property type="evidence" value="ECO:0007669"/>
    <property type="project" value="TreeGrafter"/>
</dbReference>
<evidence type="ECO:0000259" key="7">
    <source>
        <dbReference type="PROSITE" id="PS51755"/>
    </source>
</evidence>
<keyword evidence="2 5" id="KW-0238">DNA-binding</keyword>
<keyword evidence="1" id="KW-0805">Transcription regulation</keyword>
<evidence type="ECO:0000256" key="4">
    <source>
        <dbReference type="PROSITE-ProRule" id="PRU00169"/>
    </source>
</evidence>
<dbReference type="SMART" id="SM00448">
    <property type="entry name" value="REC"/>
    <property type="match status" value="1"/>
</dbReference>
<dbReference type="InterPro" id="IPR011006">
    <property type="entry name" value="CheY-like_superfamily"/>
</dbReference>
<dbReference type="Pfam" id="PF00072">
    <property type="entry name" value="Response_reg"/>
    <property type="match status" value="1"/>
</dbReference>
<dbReference type="RefSeq" id="WP_153718775.1">
    <property type="nucleotide sequence ID" value="NZ_WJPP01000002.1"/>
</dbReference>
<dbReference type="InterPro" id="IPR039420">
    <property type="entry name" value="WalR-like"/>
</dbReference>
<comment type="caution">
    <text evidence="8">The sequence shown here is derived from an EMBL/GenBank/DDBJ whole genome shotgun (WGS) entry which is preliminary data.</text>
</comment>
<dbReference type="EMBL" id="WJPP01000002">
    <property type="protein sequence ID" value="MRH77699.1"/>
    <property type="molecule type" value="Genomic_DNA"/>
</dbReference>
<evidence type="ECO:0000256" key="5">
    <source>
        <dbReference type="PROSITE-ProRule" id="PRU01091"/>
    </source>
</evidence>
<evidence type="ECO:0000256" key="2">
    <source>
        <dbReference type="ARBA" id="ARBA00023125"/>
    </source>
</evidence>
<evidence type="ECO:0000259" key="6">
    <source>
        <dbReference type="PROSITE" id="PS50110"/>
    </source>
</evidence>
<proteinExistence type="predicted"/>
<dbReference type="SMART" id="SM00862">
    <property type="entry name" value="Trans_reg_C"/>
    <property type="match status" value="1"/>
</dbReference>
<gene>
    <name evidence="8" type="ORF">GH984_03180</name>
</gene>
<name>A0A6N7QQN9_9GAMM</name>
<dbReference type="CDD" id="cd17574">
    <property type="entry name" value="REC_OmpR"/>
    <property type="match status" value="1"/>
</dbReference>
<keyword evidence="4" id="KW-0597">Phosphoprotein</keyword>
<accession>A0A6N7QQN9</accession>
<dbReference type="Proteomes" id="UP000433788">
    <property type="component" value="Unassembled WGS sequence"/>
</dbReference>
<feature type="DNA-binding region" description="OmpR/PhoB-type" evidence="5">
    <location>
        <begin position="122"/>
        <end position="229"/>
    </location>
</feature>
<dbReference type="Gene3D" id="3.40.50.2300">
    <property type="match status" value="1"/>
</dbReference>
<keyword evidence="9" id="KW-1185">Reference proteome</keyword>
<keyword evidence="3" id="KW-0804">Transcription</keyword>
<organism evidence="8 9">
    <name type="scientific">Spiribacter salilacus</name>
    <dbReference type="NCBI Taxonomy" id="2664894"/>
    <lineage>
        <taxon>Bacteria</taxon>
        <taxon>Pseudomonadati</taxon>
        <taxon>Pseudomonadota</taxon>
        <taxon>Gammaproteobacteria</taxon>
        <taxon>Chromatiales</taxon>
        <taxon>Ectothiorhodospiraceae</taxon>
        <taxon>Spiribacter</taxon>
    </lineage>
</organism>
<dbReference type="SUPFAM" id="SSF46894">
    <property type="entry name" value="C-terminal effector domain of the bipartite response regulators"/>
    <property type="match status" value="1"/>
</dbReference>
<evidence type="ECO:0000313" key="8">
    <source>
        <dbReference type="EMBL" id="MRH77699.1"/>
    </source>
</evidence>
<reference evidence="8 9" key="1">
    <citation type="submission" date="2019-11" db="EMBL/GenBank/DDBJ databases">
        <authorList>
            <person name="Zhang X.Y."/>
        </authorList>
    </citation>
    <scope>NUCLEOTIDE SEQUENCE [LARGE SCALE GENOMIC DNA]</scope>
    <source>
        <strain evidence="8 9">C176</strain>
    </source>
</reference>
<feature type="modified residue" description="4-aspartylphosphate" evidence="4">
    <location>
        <position position="55"/>
    </location>
</feature>
<dbReference type="InterPro" id="IPR036388">
    <property type="entry name" value="WH-like_DNA-bd_sf"/>
</dbReference>
<dbReference type="InterPro" id="IPR001789">
    <property type="entry name" value="Sig_transdc_resp-reg_receiver"/>
</dbReference>
<dbReference type="GO" id="GO:0000156">
    <property type="term" value="F:phosphorelay response regulator activity"/>
    <property type="evidence" value="ECO:0007669"/>
    <property type="project" value="TreeGrafter"/>
</dbReference>
<evidence type="ECO:0000313" key="9">
    <source>
        <dbReference type="Proteomes" id="UP000433788"/>
    </source>
</evidence>
<dbReference type="GO" id="GO:0005829">
    <property type="term" value="C:cytosol"/>
    <property type="evidence" value="ECO:0007669"/>
    <property type="project" value="TreeGrafter"/>
</dbReference>
<dbReference type="SUPFAM" id="SSF52172">
    <property type="entry name" value="CheY-like"/>
    <property type="match status" value="1"/>
</dbReference>
<feature type="domain" description="OmpR/PhoB-type" evidence="7">
    <location>
        <begin position="122"/>
        <end position="229"/>
    </location>
</feature>
<evidence type="ECO:0000256" key="3">
    <source>
        <dbReference type="ARBA" id="ARBA00023163"/>
    </source>
</evidence>